<keyword evidence="3" id="KW-1185">Reference proteome</keyword>
<feature type="region of interest" description="Disordered" evidence="1">
    <location>
        <begin position="44"/>
        <end position="85"/>
    </location>
</feature>
<dbReference type="EMBL" id="OZ035823">
    <property type="protein sequence ID" value="CAL1569692.1"/>
    <property type="molecule type" value="Genomic_DNA"/>
</dbReference>
<evidence type="ECO:0000313" key="3">
    <source>
        <dbReference type="Proteomes" id="UP001497482"/>
    </source>
</evidence>
<name>A0AAV2J0Z9_KNICA</name>
<gene>
    <name evidence="2" type="ORF">KC01_LOCUS2089</name>
</gene>
<dbReference type="Proteomes" id="UP001497482">
    <property type="component" value="Chromosome 1"/>
</dbReference>
<reference evidence="2 3" key="1">
    <citation type="submission" date="2024-04" db="EMBL/GenBank/DDBJ databases">
        <authorList>
            <person name="Waldvogel A.-M."/>
            <person name="Schoenle A."/>
        </authorList>
    </citation>
    <scope>NUCLEOTIDE SEQUENCE [LARGE SCALE GENOMIC DNA]</scope>
</reference>
<accession>A0AAV2J0Z9</accession>
<dbReference type="AlphaFoldDB" id="A0AAV2J0Z9"/>
<sequence>MSRGVEVASLSPPMTRQGQFCGVFCPVDGVTGGVGLGLDACRGRGGADGQTETSQPKKKVQIRESKGKEALQNLDARAFEVPRAP</sequence>
<proteinExistence type="predicted"/>
<evidence type="ECO:0000313" key="2">
    <source>
        <dbReference type="EMBL" id="CAL1569692.1"/>
    </source>
</evidence>
<evidence type="ECO:0000256" key="1">
    <source>
        <dbReference type="SAM" id="MobiDB-lite"/>
    </source>
</evidence>
<organism evidence="2 3">
    <name type="scientific">Knipowitschia caucasica</name>
    <name type="common">Caucasian dwarf goby</name>
    <name type="synonym">Pomatoschistus caucasicus</name>
    <dbReference type="NCBI Taxonomy" id="637954"/>
    <lineage>
        <taxon>Eukaryota</taxon>
        <taxon>Metazoa</taxon>
        <taxon>Chordata</taxon>
        <taxon>Craniata</taxon>
        <taxon>Vertebrata</taxon>
        <taxon>Euteleostomi</taxon>
        <taxon>Actinopterygii</taxon>
        <taxon>Neopterygii</taxon>
        <taxon>Teleostei</taxon>
        <taxon>Neoteleostei</taxon>
        <taxon>Acanthomorphata</taxon>
        <taxon>Gobiaria</taxon>
        <taxon>Gobiiformes</taxon>
        <taxon>Gobioidei</taxon>
        <taxon>Gobiidae</taxon>
        <taxon>Gobiinae</taxon>
        <taxon>Knipowitschia</taxon>
    </lineage>
</organism>
<protein>
    <submittedName>
        <fullName evidence="2">Uncharacterized protein</fullName>
    </submittedName>
</protein>